<keyword evidence="1" id="KW-0677">Repeat</keyword>
<dbReference type="GO" id="GO:0000166">
    <property type="term" value="F:nucleotide binding"/>
    <property type="evidence" value="ECO:0007669"/>
    <property type="project" value="UniProtKB-KW"/>
</dbReference>
<evidence type="ECO:0000256" key="2">
    <source>
        <dbReference type="ARBA" id="ARBA00022741"/>
    </source>
</evidence>
<keyword evidence="6" id="KW-1185">Reference proteome</keyword>
<keyword evidence="2" id="KW-0547">Nucleotide-binding</keyword>
<dbReference type="InterPro" id="IPR041118">
    <property type="entry name" value="Rx_N"/>
</dbReference>
<evidence type="ECO:0000313" key="6">
    <source>
        <dbReference type="Proteomes" id="UP001567538"/>
    </source>
</evidence>
<gene>
    <name evidence="5" type="ORF">AAHA92_16185</name>
</gene>
<evidence type="ECO:0000313" key="5">
    <source>
        <dbReference type="EMBL" id="KAL1547878.1"/>
    </source>
</evidence>
<name>A0ABD1GXL9_SALDI</name>
<evidence type="ECO:0000259" key="4">
    <source>
        <dbReference type="Pfam" id="PF18052"/>
    </source>
</evidence>
<dbReference type="GO" id="GO:0006952">
    <property type="term" value="P:defense response"/>
    <property type="evidence" value="ECO:0007669"/>
    <property type="project" value="UniProtKB-KW"/>
</dbReference>
<accession>A0ABD1GXL9</accession>
<dbReference type="EMBL" id="JBEAFC010000007">
    <property type="protein sequence ID" value="KAL1547878.1"/>
    <property type="molecule type" value="Genomic_DNA"/>
</dbReference>
<protein>
    <submittedName>
        <fullName evidence="5">Disease resistance protein RGA3 isoform X2</fullName>
    </submittedName>
</protein>
<reference evidence="5 6" key="1">
    <citation type="submission" date="2024-06" db="EMBL/GenBank/DDBJ databases">
        <title>A chromosome level genome sequence of Diviner's sage (Salvia divinorum).</title>
        <authorList>
            <person name="Ford S.A."/>
            <person name="Ro D.-K."/>
            <person name="Ness R.W."/>
            <person name="Phillips M.A."/>
        </authorList>
    </citation>
    <scope>NUCLEOTIDE SEQUENCE [LARGE SCALE GENOMIC DNA]</scope>
    <source>
        <strain evidence="5">SAF-2024a</strain>
        <tissue evidence="5">Leaf</tissue>
    </source>
</reference>
<proteinExistence type="predicted"/>
<dbReference type="Pfam" id="PF18052">
    <property type="entry name" value="Rx_N"/>
    <property type="match status" value="1"/>
</dbReference>
<evidence type="ECO:0000256" key="1">
    <source>
        <dbReference type="ARBA" id="ARBA00022737"/>
    </source>
</evidence>
<keyword evidence="3" id="KW-0611">Plant defense</keyword>
<dbReference type="AlphaFoldDB" id="A0ABD1GXL9"/>
<feature type="domain" description="Disease resistance N-terminal" evidence="4">
    <location>
        <begin position="5"/>
        <end position="90"/>
    </location>
</feature>
<organism evidence="5 6">
    <name type="scientific">Salvia divinorum</name>
    <name type="common">Maria pastora</name>
    <name type="synonym">Diviner's sage</name>
    <dbReference type="NCBI Taxonomy" id="28513"/>
    <lineage>
        <taxon>Eukaryota</taxon>
        <taxon>Viridiplantae</taxon>
        <taxon>Streptophyta</taxon>
        <taxon>Embryophyta</taxon>
        <taxon>Tracheophyta</taxon>
        <taxon>Spermatophyta</taxon>
        <taxon>Magnoliopsida</taxon>
        <taxon>eudicotyledons</taxon>
        <taxon>Gunneridae</taxon>
        <taxon>Pentapetalae</taxon>
        <taxon>asterids</taxon>
        <taxon>lamiids</taxon>
        <taxon>Lamiales</taxon>
        <taxon>Lamiaceae</taxon>
        <taxon>Nepetoideae</taxon>
        <taxon>Mentheae</taxon>
        <taxon>Salviinae</taxon>
        <taxon>Salvia</taxon>
        <taxon>Salvia subgen. Calosphace</taxon>
    </lineage>
</organism>
<dbReference type="Proteomes" id="UP001567538">
    <property type="component" value="Unassembled WGS sequence"/>
</dbReference>
<dbReference type="Gene3D" id="1.20.5.4130">
    <property type="match status" value="1"/>
</dbReference>
<comment type="caution">
    <text evidence="5">The sequence shown here is derived from an EMBL/GenBank/DDBJ whole genome shotgun (WGS) entry which is preliminary data.</text>
</comment>
<sequence>MAEAFLKVILDKLRWLIMEGLGVILCIDEEMRKLCSTLTSLQAALKDADIENSSFRDRVQNLRVPAYKIDDILDECSTHASELKHTGSKLSRYSPQNMLYRHKIGGG</sequence>
<evidence type="ECO:0000256" key="3">
    <source>
        <dbReference type="ARBA" id="ARBA00022821"/>
    </source>
</evidence>